<gene>
    <name evidence="1" type="ORF">C6N40_08610</name>
</gene>
<name>A0A2P6M8I0_9GAMM</name>
<reference evidence="1 2" key="1">
    <citation type="submission" date="2018-03" db="EMBL/GenBank/DDBJ databases">
        <title>Arenimonas caeni sp. nov., isolated from activated sludge.</title>
        <authorList>
            <person name="Liu H."/>
        </authorList>
    </citation>
    <scope>NUCLEOTIDE SEQUENCE [LARGE SCALE GENOMIC DNA]</scope>
    <source>
        <strain evidence="2">z29</strain>
    </source>
</reference>
<dbReference type="GO" id="GO:0016740">
    <property type="term" value="F:transferase activity"/>
    <property type="evidence" value="ECO:0007669"/>
    <property type="project" value="UniProtKB-KW"/>
</dbReference>
<dbReference type="AlphaFoldDB" id="A0A2P6M8I0"/>
<accession>A0A2P6M8I0</accession>
<dbReference type="InterPro" id="IPR027417">
    <property type="entry name" value="P-loop_NTPase"/>
</dbReference>
<dbReference type="SUPFAM" id="SSF52540">
    <property type="entry name" value="P-loop containing nucleoside triphosphate hydrolases"/>
    <property type="match status" value="1"/>
</dbReference>
<keyword evidence="1" id="KW-0808">Transferase</keyword>
<dbReference type="Gene3D" id="3.40.50.300">
    <property type="entry name" value="P-loop containing nucleotide triphosphate hydrolases"/>
    <property type="match status" value="1"/>
</dbReference>
<protein>
    <submittedName>
        <fullName evidence="1">Sulfotransferase family protein</fullName>
    </submittedName>
</protein>
<sequence>MEIARAYQALVASTDGAQDCLSAPDMATFLQCLRRLPGWAAAGDADLFAALENGNRQMSGLPASALAGRWFPASYRHADRSLAWCLPDGPPTEPFLDEYLQRCRAGAPARSLVRPRTPLPAPGGLAVEPAGFIFHLSRCGSTLVSGALSELDDTVVVSESPVLGEWVLAAGDDEALHRAHLPGLLALHAACFGPRRLVVKWNAWDLFAWPAIRRVFPDVPCLLLHRDPVEILASHARSAGRHMALDPSLAALDPVFAPPSAGGDLTAARIAVLGRLMEAMLAAAASPGTLAIDYARLDDEGLRTVCRHFGLEAGPAAQGRIAARRARHSKDPATPYIPDATRKQAWFDPATRDRITRALGPLHEELGLGSVLHRDAGE</sequence>
<dbReference type="RefSeq" id="WP_106990605.1">
    <property type="nucleotide sequence ID" value="NZ_JAVEVW010000045.1"/>
</dbReference>
<comment type="caution">
    <text evidence="1">The sequence shown here is derived from an EMBL/GenBank/DDBJ whole genome shotgun (WGS) entry which is preliminary data.</text>
</comment>
<evidence type="ECO:0000313" key="2">
    <source>
        <dbReference type="Proteomes" id="UP000241736"/>
    </source>
</evidence>
<dbReference type="OrthoDB" id="5380394at2"/>
<proteinExistence type="predicted"/>
<evidence type="ECO:0000313" key="1">
    <source>
        <dbReference type="EMBL" id="PRH82302.1"/>
    </source>
</evidence>
<organism evidence="1 2">
    <name type="scientific">Arenimonas caeni</name>
    <dbReference type="NCBI Taxonomy" id="2058085"/>
    <lineage>
        <taxon>Bacteria</taxon>
        <taxon>Pseudomonadati</taxon>
        <taxon>Pseudomonadota</taxon>
        <taxon>Gammaproteobacteria</taxon>
        <taxon>Lysobacterales</taxon>
        <taxon>Lysobacteraceae</taxon>
        <taxon>Arenimonas</taxon>
    </lineage>
</organism>
<dbReference type="Proteomes" id="UP000241736">
    <property type="component" value="Unassembled WGS sequence"/>
</dbReference>
<dbReference type="EMBL" id="PVLF01000012">
    <property type="protein sequence ID" value="PRH82302.1"/>
    <property type="molecule type" value="Genomic_DNA"/>
</dbReference>
<keyword evidence="2" id="KW-1185">Reference proteome</keyword>